<feature type="domain" description="Phosphoribosyltransferase" evidence="2">
    <location>
        <begin position="142"/>
        <end position="230"/>
    </location>
</feature>
<keyword evidence="5" id="KW-1185">Reference proteome</keyword>
<accession>A0A3B7RA92</accession>
<dbReference type="Proteomes" id="UP000262802">
    <property type="component" value="Chromosome"/>
</dbReference>
<dbReference type="SUPFAM" id="SSF53271">
    <property type="entry name" value="PRTase-like"/>
    <property type="match status" value="1"/>
</dbReference>
<evidence type="ECO:0000259" key="3">
    <source>
        <dbReference type="Pfam" id="PF18912"/>
    </source>
</evidence>
<feature type="domain" description="Double zinc ribbon" evidence="3">
    <location>
        <begin position="12"/>
        <end position="44"/>
    </location>
</feature>
<dbReference type="Pfam" id="PF18912">
    <property type="entry name" value="DZR_2"/>
    <property type="match status" value="1"/>
</dbReference>
<dbReference type="PANTHER" id="PTHR47505:SF1">
    <property type="entry name" value="DNA UTILIZATION PROTEIN YHGH"/>
    <property type="match status" value="1"/>
</dbReference>
<dbReference type="InterPro" id="IPR000836">
    <property type="entry name" value="PRTase_dom"/>
</dbReference>
<dbReference type="InterPro" id="IPR051910">
    <property type="entry name" value="ComF/GntX_DNA_util-trans"/>
</dbReference>
<dbReference type="OrthoDB" id="9779910at2"/>
<gene>
    <name evidence="4" type="ORF">D3Y59_13515</name>
</gene>
<protein>
    <submittedName>
        <fullName evidence="4">ComF family protein</fullName>
    </submittedName>
</protein>
<dbReference type="KEGG" id="hyh:D3Y59_13515"/>
<evidence type="ECO:0000256" key="1">
    <source>
        <dbReference type="ARBA" id="ARBA00008007"/>
    </source>
</evidence>
<dbReference type="Gene3D" id="3.40.50.2020">
    <property type="match status" value="1"/>
</dbReference>
<organism evidence="4 5">
    <name type="scientific">Hymenobacter oligotrophus</name>
    <dbReference type="NCBI Taxonomy" id="2319843"/>
    <lineage>
        <taxon>Bacteria</taxon>
        <taxon>Pseudomonadati</taxon>
        <taxon>Bacteroidota</taxon>
        <taxon>Cytophagia</taxon>
        <taxon>Cytophagales</taxon>
        <taxon>Hymenobacteraceae</taxon>
        <taxon>Hymenobacter</taxon>
    </lineage>
</organism>
<sequence length="233" mass="25653">MPMLRTALSDFIALIFPRTCLACEQALSRGEQHICTTCRTALPYTDYHLLAPAENPLAPRFWGRVPVEQVLSYLRFLRRGRVQHLLHQLKYRGQSEVGVALGKMYGQELASSGNLADIDLVVPVPLHRRKLAKRGYNQADAFAEGLAASLQVPWSAQALRRNSYTSTQTKKNRAERWENVANVFEVTEPAAVTGKHVLVVDDVLTTGATLEACAQQLLQAGAARVSIATIACA</sequence>
<proteinExistence type="inferred from homology"/>
<dbReference type="AlphaFoldDB" id="A0A3B7RA92"/>
<evidence type="ECO:0000259" key="2">
    <source>
        <dbReference type="Pfam" id="PF00156"/>
    </source>
</evidence>
<dbReference type="EMBL" id="CP032317">
    <property type="protein sequence ID" value="AYA37971.1"/>
    <property type="molecule type" value="Genomic_DNA"/>
</dbReference>
<dbReference type="Pfam" id="PF00156">
    <property type="entry name" value="Pribosyltran"/>
    <property type="match status" value="1"/>
</dbReference>
<dbReference type="PANTHER" id="PTHR47505">
    <property type="entry name" value="DNA UTILIZATION PROTEIN YHGH"/>
    <property type="match status" value="1"/>
</dbReference>
<dbReference type="InterPro" id="IPR029057">
    <property type="entry name" value="PRTase-like"/>
</dbReference>
<name>A0A3B7RA92_9BACT</name>
<reference evidence="4 5" key="1">
    <citation type="submission" date="2018-09" db="EMBL/GenBank/DDBJ databases">
        <title>Hymenobacter medium sp. nov., isolated from R2A medium.</title>
        <authorList>
            <person name="Yingchao G."/>
        </authorList>
    </citation>
    <scope>NUCLEOTIDE SEQUENCE [LARGE SCALE GENOMIC DNA]</scope>
    <source>
        <strain evidence="5">sh-6</strain>
    </source>
</reference>
<comment type="similarity">
    <text evidence="1">Belongs to the ComF/GntX family.</text>
</comment>
<evidence type="ECO:0000313" key="4">
    <source>
        <dbReference type="EMBL" id="AYA37971.1"/>
    </source>
</evidence>
<dbReference type="CDD" id="cd06223">
    <property type="entry name" value="PRTases_typeI"/>
    <property type="match status" value="1"/>
</dbReference>
<evidence type="ECO:0000313" key="5">
    <source>
        <dbReference type="Proteomes" id="UP000262802"/>
    </source>
</evidence>
<dbReference type="InterPro" id="IPR044005">
    <property type="entry name" value="DZR_2"/>
</dbReference>